<dbReference type="Proteomes" id="UP000318538">
    <property type="component" value="Chromosome"/>
</dbReference>
<reference evidence="1 2" key="1">
    <citation type="submission" date="2019-02" db="EMBL/GenBank/DDBJ databases">
        <title>Deep-cultivation of Planctomycetes and their phenomic and genomic characterization uncovers novel biology.</title>
        <authorList>
            <person name="Wiegand S."/>
            <person name="Jogler M."/>
            <person name="Boedeker C."/>
            <person name="Pinto D."/>
            <person name="Vollmers J."/>
            <person name="Rivas-Marin E."/>
            <person name="Kohn T."/>
            <person name="Peeters S.H."/>
            <person name="Heuer A."/>
            <person name="Rast P."/>
            <person name="Oberbeckmann S."/>
            <person name="Bunk B."/>
            <person name="Jeske O."/>
            <person name="Meyerdierks A."/>
            <person name="Storesund J.E."/>
            <person name="Kallscheuer N."/>
            <person name="Luecker S."/>
            <person name="Lage O.M."/>
            <person name="Pohl T."/>
            <person name="Merkel B.J."/>
            <person name="Hornburger P."/>
            <person name="Mueller R.-W."/>
            <person name="Bruemmer F."/>
            <person name="Labrenz M."/>
            <person name="Spormann A.M."/>
            <person name="Op den Camp H."/>
            <person name="Overmann J."/>
            <person name="Amann R."/>
            <person name="Jetten M.S.M."/>
            <person name="Mascher T."/>
            <person name="Medema M.H."/>
            <person name="Devos D.P."/>
            <person name="Kaster A.-K."/>
            <person name="Ovreas L."/>
            <person name="Rohde M."/>
            <person name="Galperin M.Y."/>
            <person name="Jogler C."/>
        </authorList>
    </citation>
    <scope>NUCLEOTIDE SEQUENCE [LARGE SCALE GENOMIC DNA]</scope>
    <source>
        <strain evidence="1 2">K22_7</strain>
    </source>
</reference>
<accession>A0A517NKY9</accession>
<protein>
    <submittedName>
        <fullName evidence="1">Uncharacterized protein</fullName>
    </submittedName>
</protein>
<sequence>MLLSSASPVTADPSTLNFSRFQLELLISRVDDIAKSDDSAGPPAVLPDNVCYRMLVRDISTFMVQLTPQLFVDANTSPRVSRVIGFVGDQVELRYIGTINQMIATELAEVVQRFGADTGDAFDQSIESILIWMLERFGQEAE</sequence>
<dbReference type="EMBL" id="CP036525">
    <property type="protein sequence ID" value="QDT07808.1"/>
    <property type="molecule type" value="Genomic_DNA"/>
</dbReference>
<name>A0A517NKY9_9BACT</name>
<gene>
    <name evidence="1" type="ORF">K227x_62360</name>
</gene>
<dbReference type="AlphaFoldDB" id="A0A517NKY9"/>
<proteinExistence type="predicted"/>
<keyword evidence="2" id="KW-1185">Reference proteome</keyword>
<organism evidence="1 2">
    <name type="scientific">Rubripirellula lacrimiformis</name>
    <dbReference type="NCBI Taxonomy" id="1930273"/>
    <lineage>
        <taxon>Bacteria</taxon>
        <taxon>Pseudomonadati</taxon>
        <taxon>Planctomycetota</taxon>
        <taxon>Planctomycetia</taxon>
        <taxon>Pirellulales</taxon>
        <taxon>Pirellulaceae</taxon>
        <taxon>Rubripirellula</taxon>
    </lineage>
</organism>
<dbReference type="KEGG" id="rlc:K227x_62360"/>
<evidence type="ECO:0000313" key="1">
    <source>
        <dbReference type="EMBL" id="QDT07808.1"/>
    </source>
</evidence>
<evidence type="ECO:0000313" key="2">
    <source>
        <dbReference type="Proteomes" id="UP000318538"/>
    </source>
</evidence>
<dbReference type="RefSeq" id="WP_145176267.1">
    <property type="nucleotide sequence ID" value="NZ_CP036525.1"/>
</dbReference>